<dbReference type="AlphaFoldDB" id="A0A813KNW1"/>
<feature type="compositionally biased region" description="Basic and acidic residues" evidence="2">
    <location>
        <begin position="122"/>
        <end position="137"/>
    </location>
</feature>
<evidence type="ECO:0000256" key="1">
    <source>
        <dbReference type="SAM" id="Coils"/>
    </source>
</evidence>
<keyword evidence="1" id="KW-0175">Coiled coil</keyword>
<dbReference type="SUPFAM" id="SSF51045">
    <property type="entry name" value="WW domain"/>
    <property type="match status" value="1"/>
</dbReference>
<dbReference type="Gene3D" id="2.20.70.10">
    <property type="match status" value="1"/>
</dbReference>
<reference evidence="4" key="1">
    <citation type="submission" date="2021-02" db="EMBL/GenBank/DDBJ databases">
        <authorList>
            <person name="Dougan E. K."/>
            <person name="Rhodes N."/>
            <person name="Thang M."/>
            <person name="Chan C."/>
        </authorList>
    </citation>
    <scope>NUCLEOTIDE SEQUENCE</scope>
</reference>
<dbReference type="CDD" id="cd00201">
    <property type="entry name" value="WW"/>
    <property type="match status" value="1"/>
</dbReference>
<evidence type="ECO:0000313" key="4">
    <source>
        <dbReference type="EMBL" id="CAE8712152.1"/>
    </source>
</evidence>
<sequence length="380" mass="42439">MQRAAAEPSAWEVAWDAQAQRWYFHDRINRLSVLDRPSQCSLEIPSSPPANDTETLRAKAVGLPEGWKVGWDTKHQRHFYFNRETAEQTWIRPGRAEAAEVSRPIARQVKDESASAQTSQRPKQEPGLKKPKEEGGGEKNSTPDPATPKQRARGRKWLKEEHAAAEGVHVQQPVEEPATPQKRKQQQQQRCLKKPKAEPRGMSLVKSKEAKRAKCGAPSEPQPASRPLGTSSVEVIEDDEPPPAAWQDLSPELRRSFCVNQVLRRQMEELKSERDAAVKAKELLANKVVCLEEEVDKLSAEVKSFCGRCQFFCSCDGASQASPSAVTVESGASSSSSSSSLLQQPPPRRQFHHRQAIARHLKAFSSRPSGANSFLRRRHV</sequence>
<proteinExistence type="predicted"/>
<feature type="domain" description="WW" evidence="3">
    <location>
        <begin position="61"/>
        <end position="95"/>
    </location>
</feature>
<feature type="region of interest" description="Disordered" evidence="2">
    <location>
        <begin position="92"/>
        <end position="249"/>
    </location>
</feature>
<dbReference type="PROSITE" id="PS50020">
    <property type="entry name" value="WW_DOMAIN_2"/>
    <property type="match status" value="1"/>
</dbReference>
<comment type="caution">
    <text evidence="4">The sequence shown here is derived from an EMBL/GenBank/DDBJ whole genome shotgun (WGS) entry which is preliminary data.</text>
</comment>
<protein>
    <recommendedName>
        <fullName evidence="3">WW domain-containing protein</fullName>
    </recommendedName>
</protein>
<accession>A0A813KNW1</accession>
<dbReference type="InterPro" id="IPR036020">
    <property type="entry name" value="WW_dom_sf"/>
</dbReference>
<gene>
    <name evidence="4" type="ORF">PGLA2088_LOCUS36871</name>
</gene>
<dbReference type="Proteomes" id="UP000626109">
    <property type="component" value="Unassembled WGS sequence"/>
</dbReference>
<evidence type="ECO:0000313" key="5">
    <source>
        <dbReference type="Proteomes" id="UP000626109"/>
    </source>
</evidence>
<name>A0A813KNW1_POLGL</name>
<dbReference type="EMBL" id="CAJNNW010032279">
    <property type="protein sequence ID" value="CAE8712152.1"/>
    <property type="molecule type" value="Genomic_DNA"/>
</dbReference>
<evidence type="ECO:0000259" key="3">
    <source>
        <dbReference type="PROSITE" id="PS50020"/>
    </source>
</evidence>
<feature type="region of interest" description="Disordered" evidence="2">
    <location>
        <begin position="328"/>
        <end position="351"/>
    </location>
</feature>
<dbReference type="Pfam" id="PF00397">
    <property type="entry name" value="WW"/>
    <property type="match status" value="1"/>
</dbReference>
<organism evidence="4 5">
    <name type="scientific">Polarella glacialis</name>
    <name type="common">Dinoflagellate</name>
    <dbReference type="NCBI Taxonomy" id="89957"/>
    <lineage>
        <taxon>Eukaryota</taxon>
        <taxon>Sar</taxon>
        <taxon>Alveolata</taxon>
        <taxon>Dinophyceae</taxon>
        <taxon>Suessiales</taxon>
        <taxon>Suessiaceae</taxon>
        <taxon>Polarella</taxon>
    </lineage>
</organism>
<evidence type="ECO:0000256" key="2">
    <source>
        <dbReference type="SAM" id="MobiDB-lite"/>
    </source>
</evidence>
<dbReference type="SMART" id="SM00456">
    <property type="entry name" value="WW"/>
    <property type="match status" value="2"/>
</dbReference>
<dbReference type="InterPro" id="IPR001202">
    <property type="entry name" value="WW_dom"/>
</dbReference>
<feature type="coiled-coil region" evidence="1">
    <location>
        <begin position="260"/>
        <end position="301"/>
    </location>
</feature>